<comment type="caution">
    <text evidence="1">The sequence shown here is derived from an EMBL/GenBank/DDBJ whole genome shotgun (WGS) entry which is preliminary data.</text>
</comment>
<reference evidence="1 2" key="1">
    <citation type="submission" date="2016-03" db="EMBL/GenBank/DDBJ databases">
        <title>Draft Genome Sequence of the Strain BR 10245 (Bradyrhizobium sp.) isolated from nodules of Centrolobium paraense.</title>
        <authorList>
            <person name="Simoes-Araujo J.L.Sr."/>
            <person name="Barauna A.C."/>
            <person name="Silva K."/>
            <person name="Zilli J.E."/>
        </authorList>
    </citation>
    <scope>NUCLEOTIDE SEQUENCE [LARGE SCALE GENOMIC DNA]</scope>
    <source>
        <strain evidence="1 2">BR 10245</strain>
    </source>
</reference>
<evidence type="ECO:0000313" key="1">
    <source>
        <dbReference type="EMBL" id="OAF05485.1"/>
    </source>
</evidence>
<dbReference type="EMBL" id="LUUB01000079">
    <property type="protein sequence ID" value="OAF05485.1"/>
    <property type="molecule type" value="Genomic_DNA"/>
</dbReference>
<organism evidence="1 2">
    <name type="scientific">Bradyrhizobium centrolobii</name>
    <dbReference type="NCBI Taxonomy" id="1505087"/>
    <lineage>
        <taxon>Bacteria</taxon>
        <taxon>Pseudomonadati</taxon>
        <taxon>Pseudomonadota</taxon>
        <taxon>Alphaproteobacteria</taxon>
        <taxon>Hyphomicrobiales</taxon>
        <taxon>Nitrobacteraceae</taxon>
        <taxon>Bradyrhizobium</taxon>
    </lineage>
</organism>
<dbReference type="Proteomes" id="UP000076959">
    <property type="component" value="Unassembled WGS sequence"/>
</dbReference>
<name>A0A176YHU9_9BRAD</name>
<dbReference type="AlphaFoldDB" id="A0A176YHU9"/>
<proteinExistence type="predicted"/>
<evidence type="ECO:0000313" key="2">
    <source>
        <dbReference type="Proteomes" id="UP000076959"/>
    </source>
</evidence>
<dbReference type="RefSeq" id="WP_063703600.1">
    <property type="nucleotide sequence ID" value="NZ_LUUB01000079.1"/>
</dbReference>
<protein>
    <submittedName>
        <fullName evidence="1">Uncharacterized protein</fullName>
    </submittedName>
</protein>
<dbReference type="STRING" id="1505087.AYJ54_00840"/>
<keyword evidence="2" id="KW-1185">Reference proteome</keyword>
<sequence length="75" mass="8481">MTLDEAKAEGQRWLDYLDRQKEKSIAIQQLAADRRQGKCDADEGRRRLSAIDDRCSVTVYDGARLAEAVALLIRS</sequence>
<gene>
    <name evidence="1" type="ORF">AYJ54_00840</name>
</gene>
<accession>A0A176YHU9</accession>